<dbReference type="EMBL" id="LR798314">
    <property type="protein sequence ID" value="CAB5222866.1"/>
    <property type="molecule type" value="Genomic_DNA"/>
</dbReference>
<sequence length="81" mass="8757">MDAFVNLEVTGTMITSTEQAIEAIRLRAKEAGFKMNDIAYAAGVDPAQLSRWSTGKTIPLYSNIMKLEQAVDALIAAKAPQ</sequence>
<dbReference type="Gene3D" id="1.10.260.40">
    <property type="entry name" value="lambda repressor-like DNA-binding domains"/>
    <property type="match status" value="1"/>
</dbReference>
<protein>
    <submittedName>
        <fullName evidence="2">HTH_XRE domain containing protein</fullName>
    </submittedName>
</protein>
<name>A0A6J7WY06_9CAUD</name>
<dbReference type="SUPFAM" id="SSF47413">
    <property type="entry name" value="lambda repressor-like DNA-binding domains"/>
    <property type="match status" value="1"/>
</dbReference>
<proteinExistence type="predicted"/>
<feature type="domain" description="HTH cro/C1-type" evidence="1">
    <location>
        <begin position="24"/>
        <end position="78"/>
    </location>
</feature>
<dbReference type="CDD" id="cd00093">
    <property type="entry name" value="HTH_XRE"/>
    <property type="match status" value="1"/>
</dbReference>
<evidence type="ECO:0000259" key="1">
    <source>
        <dbReference type="PROSITE" id="PS50943"/>
    </source>
</evidence>
<reference evidence="2" key="1">
    <citation type="submission" date="2020-05" db="EMBL/GenBank/DDBJ databases">
        <authorList>
            <person name="Chiriac C."/>
            <person name="Salcher M."/>
            <person name="Ghai R."/>
            <person name="Kavagutti S V."/>
        </authorList>
    </citation>
    <scope>NUCLEOTIDE SEQUENCE</scope>
</reference>
<dbReference type="InterPro" id="IPR001387">
    <property type="entry name" value="Cro/C1-type_HTH"/>
</dbReference>
<evidence type="ECO:0000313" key="2">
    <source>
        <dbReference type="EMBL" id="CAB5222866.1"/>
    </source>
</evidence>
<dbReference type="InterPro" id="IPR010982">
    <property type="entry name" value="Lambda_DNA-bd_dom_sf"/>
</dbReference>
<dbReference type="PROSITE" id="PS50943">
    <property type="entry name" value="HTH_CROC1"/>
    <property type="match status" value="1"/>
</dbReference>
<gene>
    <name evidence="2" type="ORF">UFOVP377_38</name>
</gene>
<dbReference type="GO" id="GO:0003677">
    <property type="term" value="F:DNA binding"/>
    <property type="evidence" value="ECO:0007669"/>
    <property type="project" value="InterPro"/>
</dbReference>
<organism evidence="2">
    <name type="scientific">uncultured Caudovirales phage</name>
    <dbReference type="NCBI Taxonomy" id="2100421"/>
    <lineage>
        <taxon>Viruses</taxon>
        <taxon>Duplodnaviria</taxon>
        <taxon>Heunggongvirae</taxon>
        <taxon>Uroviricota</taxon>
        <taxon>Caudoviricetes</taxon>
        <taxon>Peduoviridae</taxon>
        <taxon>Maltschvirus</taxon>
        <taxon>Maltschvirus maltsch</taxon>
    </lineage>
</organism>
<accession>A0A6J7WY06</accession>
<dbReference type="Pfam" id="PF01381">
    <property type="entry name" value="HTH_3"/>
    <property type="match status" value="1"/>
</dbReference>